<dbReference type="Pfam" id="PF10058">
    <property type="entry name" value="Zn_ribbon_10"/>
    <property type="match status" value="1"/>
</dbReference>
<dbReference type="PANTHER" id="PTHR22166">
    <property type="entry name" value="ENDOPLASMIC RETICULUM JUNCTION FORMATION PROTEIN LUNAPARK"/>
    <property type="match status" value="1"/>
</dbReference>
<keyword evidence="2" id="KW-1133">Transmembrane helix</keyword>
<accession>A0A8B8QUB8</accession>
<reference evidence="5" key="1">
    <citation type="submission" date="2025-08" db="UniProtKB">
        <authorList>
            <consortium name="RefSeq"/>
        </authorList>
    </citation>
    <scope>IDENTIFICATION</scope>
    <source>
        <tissue evidence="5">Leaf</tissue>
    </source>
</reference>
<dbReference type="InterPro" id="IPR019273">
    <property type="entry name" value="Lunapark_Znf"/>
</dbReference>
<dbReference type="OrthoDB" id="1725934at2759"/>
<feature type="region of interest" description="Disordered" evidence="1">
    <location>
        <begin position="211"/>
        <end position="256"/>
    </location>
</feature>
<keyword evidence="2" id="KW-0812">Transmembrane</keyword>
<sequence>MKEKETETEMDKKGNGDSDDEKKQKKKKKRKGLVSRIFAFFRMSRSDDFEKRLQYISKEEAAVLLRMKRRSQSWRRMVRHLILFSLLFEIVAVVYAVIKTRSADLDWKMRAFRVLPMFLLPALSFASYSALVSFTKMCDRKDQKTLERLRDERQAKIDELKERTNYYTTQQLIQRYDPDPAAKAAAASVLASKLGADSGLKVFVGDESQSVASTGKSNDVELMQSSGLRNRKELHNRASSEGSTMTRQSDGGTPTSAAEHEQLVVDHYHSDGLSMQNNGWMARLAALLVGEDPTQSYALICGNCHMHNGLARKEDFPYITYYCPHCHALNRPKQSEEHVAGSISPDMGSLRMGTGGDTIDNAAGSVSDSVATTSATLGAAEVVEEPEKVASGDLAAKE</sequence>
<feature type="domain" description="Lunapark zinc ribbon" evidence="3">
    <location>
        <begin position="280"/>
        <end position="330"/>
    </location>
</feature>
<feature type="transmembrane region" description="Helical" evidence="2">
    <location>
        <begin position="77"/>
        <end position="98"/>
    </location>
</feature>
<dbReference type="GO" id="GO:0071786">
    <property type="term" value="P:endoplasmic reticulum tubular network organization"/>
    <property type="evidence" value="ECO:0007669"/>
    <property type="project" value="InterPro"/>
</dbReference>
<dbReference type="GeneID" id="115754878"/>
<feature type="region of interest" description="Disordered" evidence="1">
    <location>
        <begin position="377"/>
        <end position="398"/>
    </location>
</feature>
<dbReference type="PANTHER" id="PTHR22166:SF12">
    <property type="entry name" value="ENDOPLASMIC RETICULUM JUNCTION FORMATION PROTEIN LUNAPARK"/>
    <property type="match status" value="1"/>
</dbReference>
<evidence type="ECO:0000256" key="2">
    <source>
        <dbReference type="SAM" id="Phobius"/>
    </source>
</evidence>
<evidence type="ECO:0000313" key="5">
    <source>
        <dbReference type="RefSeq" id="XP_030549907.1"/>
    </source>
</evidence>
<feature type="compositionally biased region" description="Basic and acidic residues" evidence="1">
    <location>
        <begin position="1"/>
        <end position="23"/>
    </location>
</feature>
<feature type="transmembrane region" description="Helical" evidence="2">
    <location>
        <begin position="118"/>
        <end position="138"/>
    </location>
</feature>
<dbReference type="GO" id="GO:0071782">
    <property type="term" value="C:endoplasmic reticulum tubular network"/>
    <property type="evidence" value="ECO:0007669"/>
    <property type="project" value="TreeGrafter"/>
</dbReference>
<keyword evidence="2" id="KW-0472">Membrane</keyword>
<organism evidence="4 5">
    <name type="scientific">Rhodamnia argentea</name>
    <dbReference type="NCBI Taxonomy" id="178133"/>
    <lineage>
        <taxon>Eukaryota</taxon>
        <taxon>Viridiplantae</taxon>
        <taxon>Streptophyta</taxon>
        <taxon>Embryophyta</taxon>
        <taxon>Tracheophyta</taxon>
        <taxon>Spermatophyta</taxon>
        <taxon>Magnoliopsida</taxon>
        <taxon>eudicotyledons</taxon>
        <taxon>Gunneridae</taxon>
        <taxon>Pentapetalae</taxon>
        <taxon>rosids</taxon>
        <taxon>malvids</taxon>
        <taxon>Myrtales</taxon>
        <taxon>Myrtaceae</taxon>
        <taxon>Myrtoideae</taxon>
        <taxon>Myrteae</taxon>
        <taxon>Australasian group</taxon>
        <taxon>Rhodamnia</taxon>
    </lineage>
</organism>
<protein>
    <submittedName>
        <fullName evidence="5">Uncharacterized protein At2g24330-like</fullName>
    </submittedName>
</protein>
<dbReference type="Proteomes" id="UP000827889">
    <property type="component" value="Chromosome 9"/>
</dbReference>
<evidence type="ECO:0000259" key="3">
    <source>
        <dbReference type="Pfam" id="PF10058"/>
    </source>
</evidence>
<feature type="compositionally biased region" description="Polar residues" evidence="1">
    <location>
        <begin position="239"/>
        <end position="256"/>
    </location>
</feature>
<keyword evidence="4" id="KW-1185">Reference proteome</keyword>
<name>A0A8B8QUB8_9MYRT</name>
<feature type="compositionally biased region" description="Basic and acidic residues" evidence="1">
    <location>
        <begin position="385"/>
        <end position="398"/>
    </location>
</feature>
<evidence type="ECO:0000256" key="1">
    <source>
        <dbReference type="SAM" id="MobiDB-lite"/>
    </source>
</evidence>
<dbReference type="AlphaFoldDB" id="A0A8B8QUB8"/>
<feature type="compositionally biased region" description="Polar residues" evidence="1">
    <location>
        <begin position="211"/>
        <end position="228"/>
    </location>
</feature>
<proteinExistence type="predicted"/>
<evidence type="ECO:0000313" key="4">
    <source>
        <dbReference type="Proteomes" id="UP000827889"/>
    </source>
</evidence>
<dbReference type="InterPro" id="IPR040115">
    <property type="entry name" value="Lnp"/>
</dbReference>
<feature type="region of interest" description="Disordered" evidence="1">
    <location>
        <begin position="1"/>
        <end position="30"/>
    </location>
</feature>
<dbReference type="KEGG" id="rarg:115754878"/>
<gene>
    <name evidence="5" type="primary">LOC115754878</name>
</gene>
<dbReference type="RefSeq" id="XP_030549907.1">
    <property type="nucleotide sequence ID" value="XM_030694047.2"/>
</dbReference>